<dbReference type="InterPro" id="IPR027385">
    <property type="entry name" value="Beta-barrel_OMP"/>
</dbReference>
<protein>
    <recommendedName>
        <fullName evidence="3">Outer membrane protein beta-barrel domain-containing protein</fullName>
    </recommendedName>
</protein>
<evidence type="ECO:0000256" key="1">
    <source>
        <dbReference type="ARBA" id="ARBA00022729"/>
    </source>
</evidence>
<dbReference type="AlphaFoldDB" id="I8I5N3"/>
<name>I8I5N3_9GAMM</name>
<dbReference type="Proteomes" id="UP000003704">
    <property type="component" value="Unassembled WGS sequence"/>
</dbReference>
<evidence type="ECO:0000313" key="4">
    <source>
        <dbReference type="EMBL" id="EIT71831.1"/>
    </source>
</evidence>
<dbReference type="RefSeq" id="WP_007184917.1">
    <property type="nucleotide sequence ID" value="NZ_AKGD01000001.1"/>
</dbReference>
<dbReference type="EMBL" id="AKGD01000001">
    <property type="protein sequence ID" value="EIT71831.1"/>
    <property type="molecule type" value="Genomic_DNA"/>
</dbReference>
<reference evidence="4 5" key="1">
    <citation type="journal article" date="2012" name="J. Bacteriol.">
        <title>Genome Sequence of n-Alkane-Degrading Hydrocarboniphaga effusa Strain AP103T (ATCC BAA-332T).</title>
        <authorList>
            <person name="Chang H.K."/>
            <person name="Zylstra G.J."/>
            <person name="Chae J.C."/>
        </authorList>
    </citation>
    <scope>NUCLEOTIDE SEQUENCE [LARGE SCALE GENOMIC DNA]</scope>
    <source>
        <strain evidence="4 5">AP103</strain>
    </source>
</reference>
<dbReference type="STRING" id="1172194.WQQ_19680"/>
<dbReference type="SUPFAM" id="SSF56935">
    <property type="entry name" value="Porins"/>
    <property type="match status" value="1"/>
</dbReference>
<evidence type="ECO:0000259" key="3">
    <source>
        <dbReference type="Pfam" id="PF13505"/>
    </source>
</evidence>
<comment type="caution">
    <text evidence="4">The sequence shown here is derived from an EMBL/GenBank/DDBJ whole genome shotgun (WGS) entry which is preliminary data.</text>
</comment>
<organism evidence="4 5">
    <name type="scientific">Hydrocarboniphaga effusa AP103</name>
    <dbReference type="NCBI Taxonomy" id="1172194"/>
    <lineage>
        <taxon>Bacteria</taxon>
        <taxon>Pseudomonadati</taxon>
        <taxon>Pseudomonadota</taxon>
        <taxon>Gammaproteobacteria</taxon>
        <taxon>Nevskiales</taxon>
        <taxon>Nevskiaceae</taxon>
        <taxon>Hydrocarboniphaga</taxon>
    </lineage>
</organism>
<evidence type="ECO:0000256" key="2">
    <source>
        <dbReference type="SAM" id="SignalP"/>
    </source>
</evidence>
<proteinExistence type="predicted"/>
<feature type="signal peptide" evidence="2">
    <location>
        <begin position="1"/>
        <end position="27"/>
    </location>
</feature>
<dbReference type="Pfam" id="PF13505">
    <property type="entry name" value="OMP_b-brl"/>
    <property type="match status" value="1"/>
</dbReference>
<feature type="chain" id="PRO_5003713289" description="Outer membrane protein beta-barrel domain-containing protein" evidence="2">
    <location>
        <begin position="28"/>
        <end position="231"/>
    </location>
</feature>
<keyword evidence="1 2" id="KW-0732">Signal</keyword>
<evidence type="ECO:0000313" key="5">
    <source>
        <dbReference type="Proteomes" id="UP000003704"/>
    </source>
</evidence>
<gene>
    <name evidence="4" type="ORF">WQQ_19680</name>
</gene>
<feature type="domain" description="Outer membrane protein beta-barrel" evidence="3">
    <location>
        <begin position="16"/>
        <end position="188"/>
    </location>
</feature>
<accession>I8I5N3</accession>
<keyword evidence="5" id="KW-1185">Reference proteome</keyword>
<sequence>MYSLRKFRLSLIAATALVAVPFTAAQAAADLDGYWIPFSSAKIGSGDDALDFDDGDGWGVKGKFGLSDLFFLSGEYEKNKFDDIGLDGGFLGSTIDADLRTEQYRGGLGFRFPETPFYAYGEYIGFESKVKTRVTGPLGSVTVTRENDKSEGWGGHLGAQGKVLNDKLTLMTEIGYVDIGDVDGLEVTAGGAVEIVKHFSIFADYRYTSLAGGNNPDVRLDEARLGARFSF</sequence>